<reference evidence="2 3" key="3">
    <citation type="journal article" date="2019" name="Int. J. Syst. Evol. Microbiol.">
        <title>Anaerobacillus isosaccharinicus sp. nov., an alkaliphilic bacterium which degrades isosaccharinic acid.</title>
        <authorList>
            <person name="Bassil N.M."/>
            <person name="Lloyd J.R."/>
        </authorList>
    </citation>
    <scope>NUCLEOTIDE SEQUENCE [LARGE SCALE GENOMIC DNA]</scope>
    <source>
        <strain evidence="2 3">NB2006</strain>
    </source>
</reference>
<dbReference type="AlphaFoldDB" id="A0A1S2M6F7"/>
<protein>
    <recommendedName>
        <fullName evidence="4">D-glucuronyl C5-epimerase C-terminal domain-containing protein</fullName>
    </recommendedName>
</protein>
<dbReference type="EMBL" id="CP063356">
    <property type="protein sequence ID" value="QOY37202.1"/>
    <property type="molecule type" value="Genomic_DNA"/>
</dbReference>
<evidence type="ECO:0000313" key="2">
    <source>
        <dbReference type="EMBL" id="QOY37202.1"/>
    </source>
</evidence>
<evidence type="ECO:0000313" key="1">
    <source>
        <dbReference type="EMBL" id="OIJ20224.1"/>
    </source>
</evidence>
<dbReference type="PROSITE" id="PS51257">
    <property type="entry name" value="PROKAR_LIPOPROTEIN"/>
    <property type="match status" value="1"/>
</dbReference>
<dbReference type="EMBL" id="LQXD01000073">
    <property type="protein sequence ID" value="OIJ20224.1"/>
    <property type="molecule type" value="Genomic_DNA"/>
</dbReference>
<dbReference type="OrthoDB" id="1736525at2"/>
<keyword evidence="3" id="KW-1185">Reference proteome</keyword>
<dbReference type="RefSeq" id="WP_071316733.1">
    <property type="nucleotide sequence ID" value="NZ_CP063356.2"/>
</dbReference>
<organism evidence="1 3">
    <name type="scientific">Anaerobacillus isosaccharinicus</name>
    <dbReference type="NCBI Taxonomy" id="1532552"/>
    <lineage>
        <taxon>Bacteria</taxon>
        <taxon>Bacillati</taxon>
        <taxon>Bacillota</taxon>
        <taxon>Bacilli</taxon>
        <taxon>Bacillales</taxon>
        <taxon>Bacillaceae</taxon>
        <taxon>Anaerobacillus</taxon>
    </lineage>
</organism>
<accession>A0A1S2M6F7</accession>
<evidence type="ECO:0008006" key="4">
    <source>
        <dbReference type="Google" id="ProtNLM"/>
    </source>
</evidence>
<evidence type="ECO:0000313" key="3">
    <source>
        <dbReference type="Proteomes" id="UP000180175"/>
    </source>
</evidence>
<proteinExistence type="predicted"/>
<gene>
    <name evidence="2" type="ORF">AWH56_006095</name>
    <name evidence="1" type="ORF">AWH56_08450</name>
</gene>
<name>A0A1S2M6F7_9BACI</name>
<reference evidence="2" key="4">
    <citation type="submission" date="2020-10" db="EMBL/GenBank/DDBJ databases">
        <authorList>
            <person name="Bassil N.M."/>
            <person name="Lloyd J.R."/>
        </authorList>
    </citation>
    <scope>NUCLEOTIDE SEQUENCE</scope>
    <source>
        <strain evidence="2">NB2006</strain>
    </source>
</reference>
<sequence>MSLKPYLFLFVCLILTVGCESSTLEKTNHFSLPLNHEMTVEISSEEIEFGTAKVTEDFHTISEDKSYHYELLKKKDVVGQLTITIRTLDNQDQMIFSRLDNFVDEHLIISVSLPVGNVNRYELVDFDQIFIEREHDSTLGIDPTTYPIGLFDLYFYEDFRYSFFASKNYISKQLSLDYENGGFSTLRDLVEENKQFSTKVNDQQLLLELPLHSYGSDISESWFMISSERLFEEKEHLNEWVEHSNRNYAHINKWLTPDGNYKKLPWSIEPFTKLGYGRNIGSMQDKLALDNYEATSERFFYNLTMNSVVMLEAYQKENEDVWMTEYTSTWLKNSYETIAPFVDTRHNENVALFLTRVGNRFNIDELKDSHLNYANYLLEQVEVGNTFPIGQETFFIADYYSPHPGTMMTHASLNHILGGINFLLDSYFYTSNNDYLELAMIMRSGIEELGENWIRDNGDLWYQINPDLTFTGNDYEQLTLYDLLLSQQKWEAVGLDRSKLFDTLITSKMRYLYSQNKTLIPLIEEMLADQE</sequence>
<reference evidence="2 3" key="2">
    <citation type="journal article" date="2017" name="Genome Announc.">
        <title>Draft Genome Sequences of Four Alkaliphilic Bacteria Belonging to the Anaerobacillus Genus.</title>
        <authorList>
            <person name="Bassil N.M."/>
            <person name="Lloyd J.R."/>
        </authorList>
    </citation>
    <scope>NUCLEOTIDE SEQUENCE [LARGE SCALE GENOMIC DNA]</scope>
    <source>
        <strain evidence="2 3">NB2006</strain>
    </source>
</reference>
<dbReference type="KEGG" id="aia:AWH56_006095"/>
<dbReference type="Proteomes" id="UP000180175">
    <property type="component" value="Chromosome"/>
</dbReference>
<reference evidence="1 3" key="1">
    <citation type="submission" date="2016-10" db="EMBL/GenBank/DDBJ databases">
        <title>Draft genome sequences of four alkaliphilic bacteria belonging to the Anaerobacillus genus.</title>
        <authorList>
            <person name="Bassil N.M."/>
            <person name="Lloyd J.R."/>
        </authorList>
    </citation>
    <scope>NUCLEOTIDE SEQUENCE [LARGE SCALE GENOMIC DNA]</scope>
    <source>
        <strain evidence="1 3">NB2006</strain>
    </source>
</reference>